<dbReference type="RefSeq" id="WP_183897069.1">
    <property type="nucleotide sequence ID" value="NZ_JACIDV010000009.1"/>
</dbReference>
<dbReference type="InterPro" id="IPR009826">
    <property type="entry name" value="DNA_circ_N"/>
</dbReference>
<evidence type="ECO:0000259" key="1">
    <source>
        <dbReference type="Pfam" id="PF07157"/>
    </source>
</evidence>
<sequence>MFYDSLDKLPGLLPCMYRGLSLFVADTSTENGRRVLEYLFPGVDAPAYDDFGLLPSVVTIDALVISDDYLARALVFKAAFEKPGPGMLVHPWLGPMQVMLEEPAEISFSARELRVVRINASFKRIPTGSAGGLSSLASNLTSAIATIMSAASILSGAVGTRVISSARTAAVTRSTRIVTAAVSSTTPASGSARAVPQIVTALSASTPGTPVAFTAWVESAAKVIETISEVPAVAPAAAAQAEVPATSQSLMTIGLDVAVATTASSVAAPSDIDRALLISAAVRFIAAACAQSSYAAYASRREALAFRARVTSALDDVIEQLETFGTTMFQAETSVLVRRARELSVAIVIDINEVIGRLPDVLTFRPERNIDAWALALHVAGDDPARMEAVYRDIVSRNDPRHPASIEAGAVELLDIR</sequence>
<evidence type="ECO:0000313" key="3">
    <source>
        <dbReference type="Proteomes" id="UP000565286"/>
    </source>
</evidence>
<reference evidence="2 3" key="1">
    <citation type="submission" date="2020-08" db="EMBL/GenBank/DDBJ databases">
        <title>Genomic Encyclopedia of Type Strains, Phase IV (KMG-IV): sequencing the most valuable type-strain genomes for metagenomic binning, comparative biology and taxonomic classification.</title>
        <authorList>
            <person name="Goeker M."/>
        </authorList>
    </citation>
    <scope>NUCLEOTIDE SEQUENCE [LARGE SCALE GENOMIC DNA]</scope>
    <source>
        <strain evidence="2 3">DSM 26438</strain>
    </source>
</reference>
<protein>
    <submittedName>
        <fullName evidence="2">Prophage DNA circulation protein</fullName>
    </submittedName>
</protein>
<feature type="domain" description="DNA circulation N-terminal" evidence="1">
    <location>
        <begin position="13"/>
        <end position="98"/>
    </location>
</feature>
<dbReference type="Proteomes" id="UP000565286">
    <property type="component" value="Unassembled WGS sequence"/>
</dbReference>
<name>A0A7W6G477_9HYPH</name>
<gene>
    <name evidence="2" type="ORF">GGQ73_003177</name>
</gene>
<proteinExistence type="predicted"/>
<organism evidence="2 3">
    <name type="scientific">Rhizobium skierniewicense</name>
    <dbReference type="NCBI Taxonomy" id="984260"/>
    <lineage>
        <taxon>Bacteria</taxon>
        <taxon>Pseudomonadati</taxon>
        <taxon>Pseudomonadota</taxon>
        <taxon>Alphaproteobacteria</taxon>
        <taxon>Hyphomicrobiales</taxon>
        <taxon>Rhizobiaceae</taxon>
        <taxon>Rhizobium/Agrobacterium group</taxon>
        <taxon>Rhizobium</taxon>
    </lineage>
</organism>
<comment type="caution">
    <text evidence="2">The sequence shown here is derived from an EMBL/GenBank/DDBJ whole genome shotgun (WGS) entry which is preliminary data.</text>
</comment>
<evidence type="ECO:0000313" key="2">
    <source>
        <dbReference type="EMBL" id="MBB3947211.1"/>
    </source>
</evidence>
<accession>A0A7W6G477</accession>
<keyword evidence="3" id="KW-1185">Reference proteome</keyword>
<dbReference type="Pfam" id="PF07157">
    <property type="entry name" value="DNA_circ_N"/>
    <property type="match status" value="1"/>
</dbReference>
<dbReference type="AlphaFoldDB" id="A0A7W6G477"/>
<dbReference type="EMBL" id="JACIDV010000009">
    <property type="protein sequence ID" value="MBB3947211.1"/>
    <property type="molecule type" value="Genomic_DNA"/>
</dbReference>